<name>A0AAD5Q0P1_PYTIN</name>
<dbReference type="PANTHER" id="PTHR18896">
    <property type="entry name" value="PHOSPHOLIPASE D"/>
    <property type="match status" value="1"/>
</dbReference>
<dbReference type="AlphaFoldDB" id="A0AAD5Q0P1"/>
<dbReference type="EMBL" id="JAKCXM010002277">
    <property type="protein sequence ID" value="KAJ0390317.1"/>
    <property type="molecule type" value="Genomic_DNA"/>
</dbReference>
<dbReference type="InterPro" id="IPR015679">
    <property type="entry name" value="PLipase_D_fam"/>
</dbReference>
<evidence type="ECO:0000313" key="4">
    <source>
        <dbReference type="EMBL" id="KAJ0390317.1"/>
    </source>
</evidence>
<proteinExistence type="predicted"/>
<dbReference type="GO" id="GO:0004630">
    <property type="term" value="F:phospholipase D activity"/>
    <property type="evidence" value="ECO:0007669"/>
    <property type="project" value="UniProtKB-EC"/>
</dbReference>
<keyword evidence="3" id="KW-0443">Lipid metabolism</keyword>
<organism evidence="4 5">
    <name type="scientific">Pythium insidiosum</name>
    <name type="common">Pythiosis disease agent</name>
    <dbReference type="NCBI Taxonomy" id="114742"/>
    <lineage>
        <taxon>Eukaryota</taxon>
        <taxon>Sar</taxon>
        <taxon>Stramenopiles</taxon>
        <taxon>Oomycota</taxon>
        <taxon>Peronosporomycetes</taxon>
        <taxon>Pythiales</taxon>
        <taxon>Pythiaceae</taxon>
        <taxon>Pythium</taxon>
    </lineage>
</organism>
<dbReference type="GO" id="GO:0009395">
    <property type="term" value="P:phospholipid catabolic process"/>
    <property type="evidence" value="ECO:0007669"/>
    <property type="project" value="TreeGrafter"/>
</dbReference>
<accession>A0AAD5Q0P1</accession>
<evidence type="ECO:0000256" key="2">
    <source>
        <dbReference type="ARBA" id="ARBA00022737"/>
    </source>
</evidence>
<dbReference type="Proteomes" id="UP001209570">
    <property type="component" value="Unassembled WGS sequence"/>
</dbReference>
<gene>
    <name evidence="4" type="ORF">P43SY_010545</name>
</gene>
<dbReference type="GO" id="GO:0005886">
    <property type="term" value="C:plasma membrane"/>
    <property type="evidence" value="ECO:0007669"/>
    <property type="project" value="TreeGrafter"/>
</dbReference>
<dbReference type="Gene3D" id="3.30.870.10">
    <property type="entry name" value="Endonuclease Chain A"/>
    <property type="match status" value="1"/>
</dbReference>
<evidence type="ECO:0000256" key="3">
    <source>
        <dbReference type="ARBA" id="ARBA00023098"/>
    </source>
</evidence>
<comment type="catalytic activity">
    <reaction evidence="1">
        <text>a 1,2-diacyl-sn-glycero-3-phosphocholine + H2O = a 1,2-diacyl-sn-glycero-3-phosphate + choline + H(+)</text>
        <dbReference type="Rhea" id="RHEA:14445"/>
        <dbReference type="ChEBI" id="CHEBI:15354"/>
        <dbReference type="ChEBI" id="CHEBI:15377"/>
        <dbReference type="ChEBI" id="CHEBI:15378"/>
        <dbReference type="ChEBI" id="CHEBI:57643"/>
        <dbReference type="ChEBI" id="CHEBI:58608"/>
        <dbReference type="EC" id="3.1.4.4"/>
    </reaction>
</comment>
<dbReference type="PANTHER" id="PTHR18896:SF76">
    <property type="entry name" value="PHOSPHOLIPASE"/>
    <property type="match status" value="1"/>
</dbReference>
<protein>
    <recommendedName>
        <fullName evidence="6">Phospholipase D</fullName>
    </recommendedName>
</protein>
<keyword evidence="5" id="KW-1185">Reference proteome</keyword>
<evidence type="ECO:0000256" key="1">
    <source>
        <dbReference type="ARBA" id="ARBA00000798"/>
    </source>
</evidence>
<reference evidence="4" key="1">
    <citation type="submission" date="2021-12" db="EMBL/GenBank/DDBJ databases">
        <title>Prjna785345.</title>
        <authorList>
            <person name="Rujirawat T."/>
            <person name="Krajaejun T."/>
        </authorList>
    </citation>
    <scope>NUCLEOTIDE SEQUENCE</scope>
    <source>
        <strain evidence="4">Pi057C3</strain>
    </source>
</reference>
<evidence type="ECO:0008006" key="6">
    <source>
        <dbReference type="Google" id="ProtNLM"/>
    </source>
</evidence>
<evidence type="ECO:0000313" key="5">
    <source>
        <dbReference type="Proteomes" id="UP001209570"/>
    </source>
</evidence>
<sequence>MPPSRYRLDYCRHRIRTLAIAVLVLVTTALASVDNATVVCTQRSWWAALTELCICEPCDRCEYSFIRLECEPIANASAASASTSAPLGHDSDALPLASNPFVQPLLDPEDWLLTTEELVASRGGVARPDLHRWTEGNDVEILTSTDRFFSAVADDLDALVANATVFFTAWELADVPFRPLQRSWKASTFKTLFGNAMNRGVRVRALLWTNVLRYGANVALQQWMNAKASGICLFDNRLPYATSSHHQKTIVLSPPVDHHTNDGGNSSSSVAYVGGIDMTGDRWDTAWHNASAVRKSRHIARSHDGWIDASLRLRGPVVQDVAANFVGRWNDHQPPIRVKEELLDRGGAFSWLGGRAARPDV</sequence>
<comment type="caution">
    <text evidence="4">The sequence shown here is derived from an EMBL/GenBank/DDBJ whole genome shotgun (WGS) entry which is preliminary data.</text>
</comment>
<dbReference type="SUPFAM" id="SSF56024">
    <property type="entry name" value="Phospholipase D/nuclease"/>
    <property type="match status" value="1"/>
</dbReference>
<keyword evidence="2" id="KW-0677">Repeat</keyword>